<accession>A0ABW6SBS6</accession>
<dbReference type="Pfam" id="PF00378">
    <property type="entry name" value="ECH_1"/>
    <property type="match status" value="1"/>
</dbReference>
<keyword evidence="2" id="KW-1185">Reference proteome</keyword>
<dbReference type="InterPro" id="IPR001753">
    <property type="entry name" value="Enoyl-CoA_hydra/iso"/>
</dbReference>
<evidence type="ECO:0000313" key="1">
    <source>
        <dbReference type="EMBL" id="MFF3573684.1"/>
    </source>
</evidence>
<organism evidence="1 2">
    <name type="scientific">Nocardia jiangxiensis</name>
    <dbReference type="NCBI Taxonomy" id="282685"/>
    <lineage>
        <taxon>Bacteria</taxon>
        <taxon>Bacillati</taxon>
        <taxon>Actinomycetota</taxon>
        <taxon>Actinomycetes</taxon>
        <taxon>Mycobacteriales</taxon>
        <taxon>Nocardiaceae</taxon>
        <taxon>Nocardia</taxon>
    </lineage>
</organism>
<dbReference type="RefSeq" id="WP_387406484.1">
    <property type="nucleotide sequence ID" value="NZ_JBIAQY010000020.1"/>
</dbReference>
<reference evidence="1 2" key="1">
    <citation type="submission" date="2024-10" db="EMBL/GenBank/DDBJ databases">
        <title>The Natural Products Discovery Center: Release of the First 8490 Sequenced Strains for Exploring Actinobacteria Biosynthetic Diversity.</title>
        <authorList>
            <person name="Kalkreuter E."/>
            <person name="Kautsar S.A."/>
            <person name="Yang D."/>
            <person name="Bader C.D."/>
            <person name="Teijaro C.N."/>
            <person name="Fluegel L."/>
            <person name="Davis C.M."/>
            <person name="Simpson J.R."/>
            <person name="Lauterbach L."/>
            <person name="Steele A.D."/>
            <person name="Gui C."/>
            <person name="Meng S."/>
            <person name="Li G."/>
            <person name="Viehrig K."/>
            <person name="Ye F."/>
            <person name="Su P."/>
            <person name="Kiefer A.F."/>
            <person name="Nichols A."/>
            <person name="Cepeda A.J."/>
            <person name="Yan W."/>
            <person name="Fan B."/>
            <person name="Jiang Y."/>
            <person name="Adhikari A."/>
            <person name="Zheng C.-J."/>
            <person name="Schuster L."/>
            <person name="Cowan T.M."/>
            <person name="Smanski M.J."/>
            <person name="Chevrette M.G."/>
            <person name="De Carvalho L.P.S."/>
            <person name="Shen B."/>
        </authorList>
    </citation>
    <scope>NUCLEOTIDE SEQUENCE [LARGE SCALE GENOMIC DNA]</scope>
    <source>
        <strain evidence="1 2">NPDC002593</strain>
    </source>
</reference>
<name>A0ABW6SBS6_9NOCA</name>
<protein>
    <submittedName>
        <fullName evidence="1">Enoyl-CoA hydratase/isomerase family protein</fullName>
    </submittedName>
</protein>
<dbReference type="PANTHER" id="PTHR11941:SF133">
    <property type="entry name" value="1,2-EPOXYPHENYLACETYL-COA ISOMERASE"/>
    <property type="match status" value="1"/>
</dbReference>
<proteinExistence type="predicted"/>
<gene>
    <name evidence="1" type="ORF">ACFYXQ_38595</name>
</gene>
<dbReference type="EMBL" id="JBIAQY010000020">
    <property type="protein sequence ID" value="MFF3573684.1"/>
    <property type="molecule type" value="Genomic_DNA"/>
</dbReference>
<comment type="caution">
    <text evidence="1">The sequence shown here is derived from an EMBL/GenBank/DDBJ whole genome shotgun (WGS) entry which is preliminary data.</text>
</comment>
<sequence length="255" mass="27439">MAEEDLRRDHPAPGVLRLTLDRPHAHNAMPIALQRALDAALSGAAQDDSVRVVVLAGAGERAFCAGYDLKELEAMPPEAAQASMTEREDMLWRYLTYPKPTVAAVDGIAYGAGTMYAACSDLRVGGPATTMAVSAARYGGANLTWLLDTLIGASHARDLLLTARAVPGAEAYRIGLLNRYEPDVSQTALQVAKDIAAQPPEGIQQIKQLLLEGPGRNLRARYEHENSAVRSTLRQQPIAEMFSTFFASRPTAGEV</sequence>
<dbReference type="PANTHER" id="PTHR11941">
    <property type="entry name" value="ENOYL-COA HYDRATASE-RELATED"/>
    <property type="match status" value="1"/>
</dbReference>
<evidence type="ECO:0000313" key="2">
    <source>
        <dbReference type="Proteomes" id="UP001601992"/>
    </source>
</evidence>
<dbReference type="Proteomes" id="UP001601992">
    <property type="component" value="Unassembled WGS sequence"/>
</dbReference>
<dbReference type="CDD" id="cd06558">
    <property type="entry name" value="crotonase-like"/>
    <property type="match status" value="1"/>
</dbReference>
<dbReference type="InterPro" id="IPR029045">
    <property type="entry name" value="ClpP/crotonase-like_dom_sf"/>
</dbReference>
<dbReference type="SUPFAM" id="SSF52096">
    <property type="entry name" value="ClpP/crotonase"/>
    <property type="match status" value="1"/>
</dbReference>
<dbReference type="Gene3D" id="3.90.226.10">
    <property type="entry name" value="2-enoyl-CoA Hydratase, Chain A, domain 1"/>
    <property type="match status" value="1"/>
</dbReference>